<keyword evidence="1" id="KW-0472">Membrane</keyword>
<feature type="transmembrane region" description="Helical" evidence="1">
    <location>
        <begin position="114"/>
        <end position="136"/>
    </location>
</feature>
<feature type="transmembrane region" description="Helical" evidence="1">
    <location>
        <begin position="88"/>
        <end position="107"/>
    </location>
</feature>
<accession>A0ABT9XJU8</accession>
<sequence length="554" mass="60693">MSARNRVQLNWLGYLLWSVFVNACNIWLLTPLVQDYGILGVVADVLIVVIWLLGLPSSHRRRWVTFTLFSLLLGQGLASVTGDELAKRIVLAVVMCLALIGLTWWFGRVRPLRLLLTAVVLVVVNSLVPFTQWPFYTHFWIVRNGTLSVSNAAFHALPFAEIPTSSGEAVITLEQLNDSKTDFLKTAAQAGTASSSLADLLASYGNRYRLVELKSTSSGQLETTAPTVQDLEKLNPNQLNPMFPFTIAHFSVENGMVVEYFAPAVDPAKQVEMGVRPAQLPENAMALSLNVQKEQEENWQSVLQQLGGTEDPSSLRIQGGVLSGVVNGHDIDVPVSANRVVGTGSFTAPGQSQLLVEGMNTLQVVSLQGKGKVLATYHGSSALPLSNDLFVGPVDASGRDVVFVNGSPATILEAQSDGTWRQLYQAPDLSFRFETSVLFAGDKQPEIITDDPSVLQPSTTNYFTSYTYRDGNLVRNWRVYRTNVSNVQSVQFRKGGPTYLLTGIAGTGQYILLQRHRLPVVPAASVLLAIVIAAGWLWRWRENTRRGRGGETHA</sequence>
<gene>
    <name evidence="2" type="ORF">J2S03_002451</name>
</gene>
<evidence type="ECO:0000313" key="2">
    <source>
        <dbReference type="EMBL" id="MDQ0190584.1"/>
    </source>
</evidence>
<keyword evidence="1" id="KW-1133">Transmembrane helix</keyword>
<name>A0ABT9XJU8_9BACL</name>
<comment type="caution">
    <text evidence="2">The sequence shown here is derived from an EMBL/GenBank/DDBJ whole genome shotgun (WGS) entry which is preliminary data.</text>
</comment>
<feature type="transmembrane region" description="Helical" evidence="1">
    <location>
        <begin position="12"/>
        <end position="30"/>
    </location>
</feature>
<feature type="transmembrane region" description="Helical" evidence="1">
    <location>
        <begin position="520"/>
        <end position="538"/>
    </location>
</feature>
<protein>
    <submittedName>
        <fullName evidence="2">Uncharacterized protein</fullName>
    </submittedName>
</protein>
<reference evidence="2 3" key="1">
    <citation type="submission" date="2023-07" db="EMBL/GenBank/DDBJ databases">
        <title>Genomic Encyclopedia of Type Strains, Phase IV (KMG-IV): sequencing the most valuable type-strain genomes for metagenomic binning, comparative biology and taxonomic classification.</title>
        <authorList>
            <person name="Goeker M."/>
        </authorList>
    </citation>
    <scope>NUCLEOTIDE SEQUENCE [LARGE SCALE GENOMIC DNA]</scope>
    <source>
        <strain evidence="2 3">DSM 4006</strain>
    </source>
</reference>
<feature type="transmembrane region" description="Helical" evidence="1">
    <location>
        <begin position="36"/>
        <end position="56"/>
    </location>
</feature>
<feature type="transmembrane region" description="Helical" evidence="1">
    <location>
        <begin position="63"/>
        <end position="82"/>
    </location>
</feature>
<proteinExistence type="predicted"/>
<dbReference type="EMBL" id="JAUSTP010000020">
    <property type="protein sequence ID" value="MDQ0190584.1"/>
    <property type="molecule type" value="Genomic_DNA"/>
</dbReference>
<keyword evidence="1" id="KW-0812">Transmembrane</keyword>
<evidence type="ECO:0000256" key="1">
    <source>
        <dbReference type="SAM" id="Phobius"/>
    </source>
</evidence>
<organism evidence="2 3">
    <name type="scientific">Alicyclobacillus cycloheptanicus</name>
    <dbReference type="NCBI Taxonomy" id="1457"/>
    <lineage>
        <taxon>Bacteria</taxon>
        <taxon>Bacillati</taxon>
        <taxon>Bacillota</taxon>
        <taxon>Bacilli</taxon>
        <taxon>Bacillales</taxon>
        <taxon>Alicyclobacillaceae</taxon>
        <taxon>Alicyclobacillus</taxon>
    </lineage>
</organism>
<evidence type="ECO:0000313" key="3">
    <source>
        <dbReference type="Proteomes" id="UP001232973"/>
    </source>
</evidence>
<dbReference type="RefSeq" id="WP_274456152.1">
    <property type="nucleotide sequence ID" value="NZ_CP067097.1"/>
</dbReference>
<keyword evidence="3" id="KW-1185">Reference proteome</keyword>
<dbReference type="Proteomes" id="UP001232973">
    <property type="component" value="Unassembled WGS sequence"/>
</dbReference>